<feature type="region of interest" description="Disordered" evidence="5">
    <location>
        <begin position="25"/>
        <end position="45"/>
    </location>
</feature>
<name>A0ABQ5K7A3_9EUKA</name>
<feature type="transmembrane region" description="Helical" evidence="6">
    <location>
        <begin position="98"/>
        <end position="116"/>
    </location>
</feature>
<feature type="non-terminal residue" evidence="9">
    <location>
        <position position="360"/>
    </location>
</feature>
<dbReference type="Gene3D" id="3.40.50.620">
    <property type="entry name" value="HUPs"/>
    <property type="match status" value="1"/>
</dbReference>
<feature type="transmembrane region" description="Helical" evidence="6">
    <location>
        <begin position="122"/>
        <end position="140"/>
    </location>
</feature>
<keyword evidence="2 6" id="KW-0812">Transmembrane</keyword>
<evidence type="ECO:0000256" key="1">
    <source>
        <dbReference type="ARBA" id="ARBA00004141"/>
    </source>
</evidence>
<sequence length="360" mass="39465">MHGEWPVSCLGTIMAIIMSAIVNPSPPESAKPSKSPTERTISPTQESELTKQAISLGLAMVSVPLIWKWLDLPGVLQIGVTSLILLQPDPMQSWRKGILRLLGCMAGGSIGLLLLGSPAGHYIITWGAAYWVLIFCFSYIDHGDPRCSYMGLQGGIALTLTLVQGLGPGTELQPPITRLCGILAGLILWNIIHALFEKDIVSLSKLNNAKVVVLYSAIDLCSYFPAYGNYPDQDRLNDFRNWEVEKARQTLNKLCDEELRSCPLIEIRLTLGNPVTNIIEQAEKENADLIVISSHGLGREKKNSAPDVIGTLDFSSLKFFNSVFPNSVMGLKFFFAEETGQLVVALGETCFAVELEFILQ</sequence>
<feature type="domain" description="UspA" evidence="7">
    <location>
        <begin position="224"/>
        <end position="300"/>
    </location>
</feature>
<dbReference type="InterPro" id="IPR014729">
    <property type="entry name" value="Rossmann-like_a/b/a_fold"/>
</dbReference>
<keyword evidence="10" id="KW-1185">Reference proteome</keyword>
<feature type="transmembrane region" description="Helical" evidence="6">
    <location>
        <begin position="147"/>
        <end position="164"/>
    </location>
</feature>
<dbReference type="InterPro" id="IPR006016">
    <property type="entry name" value="UspA"/>
</dbReference>
<protein>
    <submittedName>
        <fullName evidence="9">FUSC family protein</fullName>
    </submittedName>
</protein>
<dbReference type="EMBL" id="BQXS01000296">
    <property type="protein sequence ID" value="GKT28451.1"/>
    <property type="molecule type" value="Genomic_DNA"/>
</dbReference>
<feature type="domain" description="Integral membrane bound transporter" evidence="8">
    <location>
        <begin position="65"/>
        <end position="188"/>
    </location>
</feature>
<evidence type="ECO:0000259" key="7">
    <source>
        <dbReference type="Pfam" id="PF00582"/>
    </source>
</evidence>
<dbReference type="Pfam" id="PF13515">
    <property type="entry name" value="FUSC_2"/>
    <property type="match status" value="1"/>
</dbReference>
<evidence type="ECO:0000259" key="8">
    <source>
        <dbReference type="Pfam" id="PF13515"/>
    </source>
</evidence>
<evidence type="ECO:0000256" key="2">
    <source>
        <dbReference type="ARBA" id="ARBA00022692"/>
    </source>
</evidence>
<keyword evidence="3 6" id="KW-1133">Transmembrane helix</keyword>
<organism evidence="9 10">
    <name type="scientific">Aduncisulcus paluster</name>
    <dbReference type="NCBI Taxonomy" id="2918883"/>
    <lineage>
        <taxon>Eukaryota</taxon>
        <taxon>Metamonada</taxon>
        <taxon>Carpediemonas-like organisms</taxon>
        <taxon>Aduncisulcus</taxon>
    </lineage>
</organism>
<comment type="subcellular location">
    <subcellularLocation>
        <location evidence="1">Membrane</location>
        <topology evidence="1">Multi-pass membrane protein</topology>
    </subcellularLocation>
</comment>
<dbReference type="CDD" id="cd00293">
    <property type="entry name" value="USP-like"/>
    <property type="match status" value="1"/>
</dbReference>
<evidence type="ECO:0000256" key="5">
    <source>
        <dbReference type="SAM" id="MobiDB-lite"/>
    </source>
</evidence>
<evidence type="ECO:0000256" key="4">
    <source>
        <dbReference type="ARBA" id="ARBA00023136"/>
    </source>
</evidence>
<proteinExistence type="predicted"/>
<evidence type="ECO:0000256" key="6">
    <source>
        <dbReference type="SAM" id="Phobius"/>
    </source>
</evidence>
<evidence type="ECO:0000313" key="10">
    <source>
        <dbReference type="Proteomes" id="UP001057375"/>
    </source>
</evidence>
<evidence type="ECO:0000256" key="3">
    <source>
        <dbReference type="ARBA" id="ARBA00022989"/>
    </source>
</evidence>
<gene>
    <name evidence="9" type="ORF">ADUPG1_000655</name>
</gene>
<dbReference type="InterPro" id="IPR049453">
    <property type="entry name" value="Memb_transporter_dom"/>
</dbReference>
<comment type="caution">
    <text evidence="9">The sequence shown here is derived from an EMBL/GenBank/DDBJ whole genome shotgun (WGS) entry which is preliminary data.</text>
</comment>
<dbReference type="Proteomes" id="UP001057375">
    <property type="component" value="Unassembled WGS sequence"/>
</dbReference>
<evidence type="ECO:0000313" key="9">
    <source>
        <dbReference type="EMBL" id="GKT28451.1"/>
    </source>
</evidence>
<accession>A0ABQ5K7A3</accession>
<reference evidence="9" key="1">
    <citation type="submission" date="2022-03" db="EMBL/GenBank/DDBJ databases">
        <title>Draft genome sequence of Aduncisulcus paluster, a free-living microaerophilic Fornicata.</title>
        <authorList>
            <person name="Yuyama I."/>
            <person name="Kume K."/>
            <person name="Tamura T."/>
            <person name="Inagaki Y."/>
            <person name="Hashimoto T."/>
        </authorList>
    </citation>
    <scope>NUCLEOTIDE SEQUENCE</scope>
    <source>
        <strain evidence="9">NY0171</strain>
    </source>
</reference>
<feature type="transmembrane region" description="Helical" evidence="6">
    <location>
        <begin position="7"/>
        <end position="25"/>
    </location>
</feature>
<feature type="transmembrane region" description="Helical" evidence="6">
    <location>
        <begin position="66"/>
        <end position="86"/>
    </location>
</feature>
<dbReference type="Pfam" id="PF00582">
    <property type="entry name" value="Usp"/>
    <property type="match status" value="1"/>
</dbReference>
<keyword evidence="4 6" id="KW-0472">Membrane</keyword>
<feature type="transmembrane region" description="Helical" evidence="6">
    <location>
        <begin position="176"/>
        <end position="196"/>
    </location>
</feature>
<dbReference type="SUPFAM" id="SSF52402">
    <property type="entry name" value="Adenine nucleotide alpha hydrolases-like"/>
    <property type="match status" value="1"/>
</dbReference>